<dbReference type="Pfam" id="PF07244">
    <property type="entry name" value="POTRA"/>
    <property type="match status" value="5"/>
</dbReference>
<dbReference type="InterPro" id="IPR034746">
    <property type="entry name" value="POTRA"/>
</dbReference>
<dbReference type="EMBL" id="CP041636">
    <property type="protein sequence ID" value="QDO99816.1"/>
    <property type="molecule type" value="Genomic_DNA"/>
</dbReference>
<dbReference type="InterPro" id="IPR039910">
    <property type="entry name" value="D15-like"/>
</dbReference>
<keyword evidence="12" id="KW-1185">Reference proteome</keyword>
<comment type="subunit">
    <text evidence="8">Part of the Bam complex.</text>
</comment>
<keyword evidence="7 8" id="KW-0998">Cell outer membrane</keyword>
<keyword evidence="4 8" id="KW-0732">Signal</keyword>
<evidence type="ECO:0000259" key="10">
    <source>
        <dbReference type="PROSITE" id="PS51779"/>
    </source>
</evidence>
<keyword evidence="2 8" id="KW-1134">Transmembrane beta strand</keyword>
<dbReference type="PANTHER" id="PTHR12815:SF23">
    <property type="entry name" value="OUTER MEMBRANE PROTEIN ASSEMBLY FACTOR BAMA"/>
    <property type="match status" value="1"/>
</dbReference>
<evidence type="ECO:0000256" key="6">
    <source>
        <dbReference type="ARBA" id="ARBA00023136"/>
    </source>
</evidence>
<dbReference type="InterPro" id="IPR000184">
    <property type="entry name" value="Bac_surfAg_D15"/>
</dbReference>
<feature type="domain" description="POTRA" evidence="10">
    <location>
        <begin position="343"/>
        <end position="416"/>
    </location>
</feature>
<dbReference type="PROSITE" id="PS51779">
    <property type="entry name" value="POTRA"/>
    <property type="match status" value="4"/>
</dbReference>
<evidence type="ECO:0000313" key="12">
    <source>
        <dbReference type="Proteomes" id="UP000317496"/>
    </source>
</evidence>
<evidence type="ECO:0000256" key="3">
    <source>
        <dbReference type="ARBA" id="ARBA00022692"/>
    </source>
</evidence>
<evidence type="ECO:0000256" key="5">
    <source>
        <dbReference type="ARBA" id="ARBA00022737"/>
    </source>
</evidence>
<evidence type="ECO:0000256" key="1">
    <source>
        <dbReference type="ARBA" id="ARBA00004370"/>
    </source>
</evidence>
<feature type="domain" description="POTRA" evidence="10">
    <location>
        <begin position="90"/>
        <end position="167"/>
    </location>
</feature>
<sequence length="750" mass="84526">MPAQAQAPGQTLAQGQGQPVAGTVRDIVVEGNQRIELSTIQNYLTLQPGSSYSSVEADKSLKALFATGLFADVNLRMQGSTLIVRVTENPVINRILFEGNRRMQIEQLRSELQLKARQVYTRAKVQADTQRIQQIYRRSGRFAATVEPKVIQLPQNRVDLVFEIVEGPVTGVSRIRFIGNERFSDSQLREQIQTKETAWWRFLSSDDSYDPDRVTFDREKLRKFYLSKGYADFAVTNAVAELLPNREKFMLTFAVEEGDRYRFGKMDVVSEIKGVDGAQVRDFVRTKTGEVYNADLVEKTIQDITTELGRFGYAFVDVRPDVNKDREKRIIDVTYRVGESPRVFVERIDIVGNVRTLDKVVRREFRLAEGDAFNSAKLRRTRTRLRGLNFFEKVEISESRGSSPDKVVLTAEVTEKSTGELSFGVGYSTTESVLGDISIRERNLLGRGQDLKLGFSLSTRRQQIDTSFTEPYFLDRELAAGVDALRRRTDYTERSSLDQTTTSLTPRLAYPITENLSQLVYYRIRQDEIDNIEVSASRFIRAQEGSYVTSAIGHALTYDRRDDKIDPTSGYFVRLSQEFAGIGGTEHYVKNVVNAAKYFALTDETVLSFATELGMINGLSDDVRLPNRFFVGGDSFRGFETGGIGPRDITTKDALGGTKYYTGEADMMFPIGLPNEFGIKGRLFAIAGSLWDTPDSGVEVVDDTSIRVAIGTGVQWKSPLGLIRVDFGFPIVKEKYDETEVIRINFGSRF</sequence>
<keyword evidence="6 8" id="KW-0472">Membrane</keyword>
<dbReference type="PIRSF" id="PIRSF006076">
    <property type="entry name" value="OM_assembly_OMP85"/>
    <property type="match status" value="1"/>
</dbReference>
<dbReference type="Gene3D" id="2.40.160.50">
    <property type="entry name" value="membrane protein fhac: a member of the omp85/tpsb transporter family"/>
    <property type="match status" value="1"/>
</dbReference>
<dbReference type="AlphaFoldDB" id="A0A516H7S0"/>
<evidence type="ECO:0000256" key="2">
    <source>
        <dbReference type="ARBA" id="ARBA00022452"/>
    </source>
</evidence>
<comment type="function">
    <text evidence="8">Part of the outer membrane protein assembly complex, which is involved in assembly and insertion of beta-barrel proteins into the outer membrane.</text>
</comment>
<dbReference type="OrthoDB" id="9803054at2"/>
<dbReference type="KEGG" id="fer:FNB15_17555"/>
<dbReference type="NCBIfam" id="TIGR03303">
    <property type="entry name" value="OM_YaeT"/>
    <property type="match status" value="1"/>
</dbReference>
<evidence type="ECO:0000256" key="4">
    <source>
        <dbReference type="ARBA" id="ARBA00022729"/>
    </source>
</evidence>
<dbReference type="InterPro" id="IPR010827">
    <property type="entry name" value="BamA/TamA_POTRA"/>
</dbReference>
<dbReference type="Pfam" id="PF01103">
    <property type="entry name" value="Omp85"/>
    <property type="match status" value="1"/>
</dbReference>
<dbReference type="Proteomes" id="UP000317496">
    <property type="component" value="Chromosome"/>
</dbReference>
<feature type="domain" description="POTRA" evidence="10">
    <location>
        <begin position="170"/>
        <end position="258"/>
    </location>
</feature>
<feature type="domain" description="POTRA" evidence="10">
    <location>
        <begin position="22"/>
        <end position="89"/>
    </location>
</feature>
<dbReference type="GO" id="GO:0051205">
    <property type="term" value="P:protein insertion into membrane"/>
    <property type="evidence" value="ECO:0007669"/>
    <property type="project" value="UniProtKB-UniRule"/>
</dbReference>
<proteinExistence type="inferred from homology"/>
<evidence type="ECO:0000256" key="9">
    <source>
        <dbReference type="NCBIfam" id="TIGR03303"/>
    </source>
</evidence>
<dbReference type="InterPro" id="IPR023707">
    <property type="entry name" value="OM_assembly_BamA"/>
</dbReference>
<organism evidence="11 12">
    <name type="scientific">Ferrovibrio terrae</name>
    <dbReference type="NCBI Taxonomy" id="2594003"/>
    <lineage>
        <taxon>Bacteria</taxon>
        <taxon>Pseudomonadati</taxon>
        <taxon>Pseudomonadota</taxon>
        <taxon>Alphaproteobacteria</taxon>
        <taxon>Rhodospirillales</taxon>
        <taxon>Rhodospirillaceae</taxon>
        <taxon>Ferrovibrio</taxon>
    </lineage>
</organism>
<dbReference type="GO" id="GO:0009279">
    <property type="term" value="C:cell outer membrane"/>
    <property type="evidence" value="ECO:0007669"/>
    <property type="project" value="UniProtKB-SubCell"/>
</dbReference>
<dbReference type="PANTHER" id="PTHR12815">
    <property type="entry name" value="SORTING AND ASSEMBLY MACHINERY SAMM50 PROTEIN FAMILY MEMBER"/>
    <property type="match status" value="1"/>
</dbReference>
<comment type="similarity">
    <text evidence="8">Belongs to the BamA family.</text>
</comment>
<protein>
    <recommendedName>
        <fullName evidence="8 9">Outer membrane protein assembly factor BamA</fullName>
    </recommendedName>
</protein>
<name>A0A516H7S0_9PROT</name>
<dbReference type="HAMAP" id="MF_01430">
    <property type="entry name" value="OM_assembly_BamA"/>
    <property type="match status" value="1"/>
</dbReference>
<evidence type="ECO:0000313" key="11">
    <source>
        <dbReference type="EMBL" id="QDO99816.1"/>
    </source>
</evidence>
<dbReference type="Gene3D" id="3.10.20.310">
    <property type="entry name" value="membrane protein fhac"/>
    <property type="match status" value="5"/>
</dbReference>
<evidence type="ECO:0000256" key="8">
    <source>
        <dbReference type="HAMAP-Rule" id="MF_01430"/>
    </source>
</evidence>
<dbReference type="GO" id="GO:0043165">
    <property type="term" value="P:Gram-negative-bacterium-type cell outer membrane assembly"/>
    <property type="evidence" value="ECO:0007669"/>
    <property type="project" value="UniProtKB-UniRule"/>
</dbReference>
<comment type="subcellular location">
    <subcellularLocation>
        <location evidence="8">Cell outer membrane</location>
    </subcellularLocation>
    <subcellularLocation>
        <location evidence="1">Membrane</location>
    </subcellularLocation>
</comment>
<accession>A0A516H7S0</accession>
<reference evidence="11 12" key="1">
    <citation type="submission" date="2019-07" db="EMBL/GenBank/DDBJ databases">
        <title>Genome sequencing for Ferrovibrio sp. K5.</title>
        <authorList>
            <person name="Park S.-J."/>
        </authorList>
    </citation>
    <scope>NUCLEOTIDE SEQUENCE [LARGE SCALE GENOMIC DNA]</scope>
    <source>
        <strain evidence="11 12">K5</strain>
    </source>
</reference>
<keyword evidence="5 8" id="KW-0677">Repeat</keyword>
<evidence type="ECO:0000256" key="7">
    <source>
        <dbReference type="ARBA" id="ARBA00023237"/>
    </source>
</evidence>
<keyword evidence="3 8" id="KW-0812">Transmembrane</keyword>
<gene>
    <name evidence="8 11" type="primary">bamA</name>
    <name evidence="11" type="ORF">FNB15_17555</name>
</gene>